<evidence type="ECO:0000313" key="8">
    <source>
        <dbReference type="Proteomes" id="UP001597419"/>
    </source>
</evidence>
<dbReference type="InterPro" id="IPR033749">
    <property type="entry name" value="Polyprenyl_synt_CS"/>
</dbReference>
<comment type="caution">
    <text evidence="7">The sequence shown here is derived from an EMBL/GenBank/DDBJ whole genome shotgun (WGS) entry which is preliminary data.</text>
</comment>
<dbReference type="InterPro" id="IPR008949">
    <property type="entry name" value="Isoprenoid_synthase_dom_sf"/>
</dbReference>
<accession>A0ABW5GBD4</accession>
<evidence type="ECO:0000256" key="1">
    <source>
        <dbReference type="ARBA" id="ARBA00001946"/>
    </source>
</evidence>
<evidence type="ECO:0000256" key="6">
    <source>
        <dbReference type="RuleBase" id="RU004466"/>
    </source>
</evidence>
<keyword evidence="8" id="KW-1185">Reference proteome</keyword>
<organism evidence="7 8">
    <name type="scientific">Amycolatopsis samaneae</name>
    <dbReference type="NCBI Taxonomy" id="664691"/>
    <lineage>
        <taxon>Bacteria</taxon>
        <taxon>Bacillati</taxon>
        <taxon>Actinomycetota</taxon>
        <taxon>Actinomycetes</taxon>
        <taxon>Pseudonocardiales</taxon>
        <taxon>Pseudonocardiaceae</taxon>
        <taxon>Amycolatopsis</taxon>
    </lineage>
</organism>
<name>A0ABW5GBD4_9PSEU</name>
<dbReference type="GO" id="GO:0016740">
    <property type="term" value="F:transferase activity"/>
    <property type="evidence" value="ECO:0007669"/>
    <property type="project" value="UniProtKB-KW"/>
</dbReference>
<comment type="cofactor">
    <cofactor evidence="1">
        <name>Mg(2+)</name>
        <dbReference type="ChEBI" id="CHEBI:18420"/>
    </cofactor>
</comment>
<reference evidence="8" key="1">
    <citation type="journal article" date="2019" name="Int. J. Syst. Evol. Microbiol.">
        <title>The Global Catalogue of Microorganisms (GCM) 10K type strain sequencing project: providing services to taxonomists for standard genome sequencing and annotation.</title>
        <authorList>
            <consortium name="The Broad Institute Genomics Platform"/>
            <consortium name="The Broad Institute Genome Sequencing Center for Infectious Disease"/>
            <person name="Wu L."/>
            <person name="Ma J."/>
        </authorList>
    </citation>
    <scope>NUCLEOTIDE SEQUENCE [LARGE SCALE GENOMIC DNA]</scope>
    <source>
        <strain evidence="8">CGMCC 4.7643</strain>
    </source>
</reference>
<keyword evidence="5" id="KW-0460">Magnesium</keyword>
<dbReference type="PANTHER" id="PTHR12001">
    <property type="entry name" value="GERANYLGERANYL PYROPHOSPHATE SYNTHASE"/>
    <property type="match status" value="1"/>
</dbReference>
<proteinExistence type="inferred from homology"/>
<evidence type="ECO:0000256" key="5">
    <source>
        <dbReference type="ARBA" id="ARBA00022842"/>
    </source>
</evidence>
<gene>
    <name evidence="7" type="ORF">ACFSYJ_03320</name>
</gene>
<evidence type="ECO:0000313" key="7">
    <source>
        <dbReference type="EMBL" id="MFD2457610.1"/>
    </source>
</evidence>
<keyword evidence="3 6" id="KW-0808">Transferase</keyword>
<evidence type="ECO:0000256" key="3">
    <source>
        <dbReference type="ARBA" id="ARBA00022679"/>
    </source>
</evidence>
<dbReference type="PROSITE" id="PS00723">
    <property type="entry name" value="POLYPRENYL_SYNTHASE_1"/>
    <property type="match status" value="1"/>
</dbReference>
<dbReference type="PANTHER" id="PTHR12001:SF69">
    <property type="entry name" value="ALL TRANS-POLYPRENYL-DIPHOSPHATE SYNTHASE PDSS1"/>
    <property type="match status" value="1"/>
</dbReference>
<evidence type="ECO:0000256" key="2">
    <source>
        <dbReference type="ARBA" id="ARBA00006706"/>
    </source>
</evidence>
<comment type="similarity">
    <text evidence="2 6">Belongs to the FPP/GGPP synthase family.</text>
</comment>
<keyword evidence="4" id="KW-0479">Metal-binding</keyword>
<dbReference type="EMBL" id="JBHUKU010000002">
    <property type="protein sequence ID" value="MFD2457610.1"/>
    <property type="molecule type" value="Genomic_DNA"/>
</dbReference>
<sequence>MTTPETSAVRARLERLVDGLSAPLRDTVRGLVERPGKQLRSTMLAACAGFGEADPGRVARLGAVVELVHLASLVHDDVIDRAAVRRGRPAAHREAGTELALLAGLACLGAAGAEAAELGEDVSVPVSRTIAELTHGELLDVERGFDVTLSLPDYVELVRRKTGALFELSCLLGAAEARLGRPARTALAAFGREFGIAFQIMDDCWDLTAAGADKPVGTDQLLGLFGAPTLSALRADDSGRLGELLLSPGFSVADLAEVRELVTGLGGITAARELAGVHYRKALSALAAAPGRPAGAALRAIAEKVWGEP</sequence>
<dbReference type="SFLD" id="SFLDS00005">
    <property type="entry name" value="Isoprenoid_Synthase_Type_I"/>
    <property type="match status" value="1"/>
</dbReference>
<evidence type="ECO:0000256" key="4">
    <source>
        <dbReference type="ARBA" id="ARBA00022723"/>
    </source>
</evidence>
<dbReference type="EC" id="2.5.1.-" evidence="7"/>
<dbReference type="Proteomes" id="UP001597419">
    <property type="component" value="Unassembled WGS sequence"/>
</dbReference>
<protein>
    <submittedName>
        <fullName evidence="7">Polyprenyl synthetase family protein</fullName>
        <ecNumber evidence="7">2.5.1.-</ecNumber>
    </submittedName>
</protein>
<dbReference type="InterPro" id="IPR000092">
    <property type="entry name" value="Polyprenyl_synt"/>
</dbReference>
<dbReference type="SUPFAM" id="SSF48576">
    <property type="entry name" value="Terpenoid synthases"/>
    <property type="match status" value="1"/>
</dbReference>
<dbReference type="Gene3D" id="1.10.600.10">
    <property type="entry name" value="Farnesyl Diphosphate Synthase"/>
    <property type="match status" value="1"/>
</dbReference>
<dbReference type="RefSeq" id="WP_345389083.1">
    <property type="nucleotide sequence ID" value="NZ_BAABHG010000003.1"/>
</dbReference>
<dbReference type="Pfam" id="PF00348">
    <property type="entry name" value="polyprenyl_synt"/>
    <property type="match status" value="1"/>
</dbReference>